<reference evidence="3" key="1">
    <citation type="submission" date="2014-09" db="EMBL/GenBank/DDBJ databases">
        <authorList>
            <person name="Sharma Rahul"/>
            <person name="Thines Marco"/>
        </authorList>
    </citation>
    <scope>NUCLEOTIDE SEQUENCE [LARGE SCALE GENOMIC DNA]</scope>
</reference>
<feature type="region of interest" description="Disordered" evidence="1">
    <location>
        <begin position="346"/>
        <end position="370"/>
    </location>
</feature>
<name>A0A0P1A899_PLAHL</name>
<protein>
    <submittedName>
        <fullName evidence="2">Uncharacterized protein</fullName>
    </submittedName>
</protein>
<dbReference type="RefSeq" id="XP_024572640.1">
    <property type="nucleotide sequence ID" value="XM_024718956.1"/>
</dbReference>
<dbReference type="OMA" id="KHEVQKH"/>
<dbReference type="OrthoDB" id="114791at2759"/>
<evidence type="ECO:0000313" key="3">
    <source>
        <dbReference type="Proteomes" id="UP000054928"/>
    </source>
</evidence>
<accession>A0A0P1A899</accession>
<organism evidence="2 3">
    <name type="scientific">Plasmopara halstedii</name>
    <name type="common">Downy mildew of sunflower</name>
    <dbReference type="NCBI Taxonomy" id="4781"/>
    <lineage>
        <taxon>Eukaryota</taxon>
        <taxon>Sar</taxon>
        <taxon>Stramenopiles</taxon>
        <taxon>Oomycota</taxon>
        <taxon>Peronosporomycetes</taxon>
        <taxon>Peronosporales</taxon>
        <taxon>Peronosporaceae</taxon>
        <taxon>Plasmopara</taxon>
    </lineage>
</organism>
<feature type="compositionally biased region" description="Polar residues" evidence="1">
    <location>
        <begin position="683"/>
        <end position="692"/>
    </location>
</feature>
<dbReference type="EMBL" id="CCYD01000178">
    <property type="protein sequence ID" value="CEG36271.1"/>
    <property type="molecule type" value="Genomic_DNA"/>
</dbReference>
<dbReference type="Proteomes" id="UP000054928">
    <property type="component" value="Unassembled WGS sequence"/>
</dbReference>
<sequence>MQQNSPLISHATDFNTSDEWKQPSARRPATQRLRTVRILTQVHPDLLIPYLYNERGSRSINAIVHSTGCTIDYCALSPNEPERSPQSQAYVMNFLMSARSRETLESAIRQLNTLVERVQVFFQKKARVSQPARSMDELYNKRNPCYEPVNNIRDRRDLKSRIYATDAMAFDGETLSNNSWTFEEAEEDWNVARGYYTLDGYTSRKRPGYRNMSDVESDEKSDFMTTGRHFDGDFAETKASCASGNRFSGDFGASRRARRYPGQSWVTSRSYPNHVPDPEYSMYTDALQSERKPTQRIMRDRQPRYTSNIYDQSVYGPHEYEDPYEDEIKLTYENERYNAPQYMRRMHSKRSLKRPLSNVRSDRPAPPPIYRQRYPLRAEYAYDDEEDEWMIENEDMAYGYDPQSFFGKMPAFRREHRIYSGDNHRWSNFAAPGHLLPQMYKRRCIPRENVSVEDDEMVCRGSPYEHVIRDSSRPTTERMDQHDHVVGNAESQSVDAQHITDRIDISAEDESSVSIMSDSSFGNAVVDAENRQFLANDSIAANSAINLAVDSAGVKSGSSARVSELDQTNDLGAEVFQSACDRGVESDLEQNCVSFELDSQSTTSLETSDVKADVASLAKSNVISLSPSNLPVNRVENPTCSTTKEAGCNVPCDVTSAATSSDEKVERPQLIELNVSREDNLPFQASTTSDTGEFNPGDSKHTPLGSVTSSTMVDNVLTDTIRINNHIIASLERVNKVEADFVLLRKMLTEQKGKYHQLSNRSTCYHRLAVSCGMIYKVQYQLSLQPNKLNETRKQKVLEMLDHCLENLLIDGEQTLQEKTAALQHEVEHILAVHGLGFLNGESIGKSVISGHGDKEFSSAHSNVIEHNKDKSVDTISRDWENDDGYTESTSTDLARDDDLDFVSQSYYPKNNTIFEDDLSTVKFEQKTSTSRPQKMPPFVWSLLTRAISSDPQSYVMRATSKRLMDEIAKGDPYYYLHPTKIGNDTATSTSVLRSRSCEFGCGGASAVKWKRKLVSQINSRMKFFDNVAYLLARRSRGEEALNRKKMNSIIRKLHLVAMQLHSLVSHIYCIQGQARCREGDSLPTKLNSSHFARRMGVYKSKLKLVVPLTYQQQSASHQQCSADDVTEDLLQDTFEFFPELLLCVDIWGFNYRESQSKRHISKVVLSGNSAGSDVHFPLAFLREVEGSAFDFEHDNNGRLSQICDELLNLVCLWNDLKWTDSLENVALDRVLSFETDVTASISKVLDLYAHHLQALWAVRLFDDPEQLQSVHFTHLNAYYSDRSQSTTSNGTSSVDSDVNAVDYLVANAIVEQRHVEKYWNRKVTTLSVYNSDDDASELTERGPHTNQLLSIDAISSWNKDTLLRYLLRWSDVYGIRTDANVLSAVTNHMIKHEVQKHIFSRHNDESNPVEGDSMVDLSTSKLLTAVRRAQILIQDALIMAKKLALHSACHQLLNERKYSLYVEPDIIDGEVASSSDTQSLCTTMNTHNQAVSDLESHSVARGSCDAEKYGSDAQKEALDTDPAQDQPEVKDLIHLLAVTKQEMQELCGRRPRSARMREKVQTQSLQLARQTVEIFRNIRNMYEAQRR</sequence>
<evidence type="ECO:0000313" key="2">
    <source>
        <dbReference type="EMBL" id="CEG36271.1"/>
    </source>
</evidence>
<feature type="region of interest" description="Disordered" evidence="1">
    <location>
        <begin position="681"/>
        <end position="708"/>
    </location>
</feature>
<evidence type="ECO:0000256" key="1">
    <source>
        <dbReference type="SAM" id="MobiDB-lite"/>
    </source>
</evidence>
<dbReference type="GeneID" id="36397236"/>
<proteinExistence type="predicted"/>
<keyword evidence="3" id="KW-1185">Reference proteome</keyword>
<feature type="region of interest" description="Disordered" evidence="1">
    <location>
        <begin position="1"/>
        <end position="28"/>
    </location>
</feature>
<feature type="compositionally biased region" description="Polar residues" evidence="1">
    <location>
        <begin position="1"/>
        <end position="17"/>
    </location>
</feature>